<keyword evidence="3" id="KW-0472">Membrane</keyword>
<evidence type="ECO:0000256" key="3">
    <source>
        <dbReference type="ARBA" id="ARBA00023136"/>
    </source>
</evidence>
<dbReference type="EMBL" id="BALG01000228">
    <property type="protein sequence ID" value="GAC43639.1"/>
    <property type="molecule type" value="Genomic_DNA"/>
</dbReference>
<accession>M9M3P4</accession>
<reference evidence="6 7" key="1">
    <citation type="submission" date="2012-10" db="EMBL/GenBank/DDBJ databases">
        <title>Draft Genome Sequence of Paenibacillus popilliae ATCC 14706T.</title>
        <authorList>
            <person name="Iiyama K."/>
            <person name="Mori K."/>
            <person name="Mon H."/>
            <person name="Chieda Y."/>
            <person name="Lee J.M."/>
            <person name="Kusakabe T."/>
            <person name="Tashiro K."/>
            <person name="Asano S."/>
            <person name="Yasunaga-Aoki C."/>
            <person name="Shimizu S."/>
        </authorList>
    </citation>
    <scope>NUCLEOTIDE SEQUENCE [LARGE SCALE GENOMIC DNA]</scope>
    <source>
        <strain evidence="6 7">ATCC 14706</strain>
    </source>
</reference>
<comment type="caution">
    <text evidence="6">The sequence shown here is derived from an EMBL/GenBank/DDBJ whole genome shotgun (WGS) entry which is preliminary data.</text>
</comment>
<dbReference type="PANTHER" id="PTHR43649:SF33">
    <property type="entry name" value="POLYGALACTURONAN_RHAMNOGALACTURONAN-BINDING PROTEIN YTCQ"/>
    <property type="match status" value="1"/>
</dbReference>
<dbReference type="Gene3D" id="3.40.190.10">
    <property type="entry name" value="Periplasmic binding protein-like II"/>
    <property type="match status" value="1"/>
</dbReference>
<protein>
    <submittedName>
        <fullName evidence="6">Periplasmic component</fullName>
    </submittedName>
</protein>
<keyword evidence="2" id="KW-0732">Signal</keyword>
<proteinExistence type="predicted"/>
<evidence type="ECO:0000256" key="5">
    <source>
        <dbReference type="ARBA" id="ARBA00023288"/>
    </source>
</evidence>
<keyword evidence="7" id="KW-1185">Reference proteome</keyword>
<dbReference type="PANTHER" id="PTHR43649">
    <property type="entry name" value="ARABINOSE-BINDING PROTEIN-RELATED"/>
    <property type="match status" value="1"/>
</dbReference>
<keyword evidence="1" id="KW-1003">Cell membrane</keyword>
<gene>
    <name evidence="6" type="ORF">PPOP_3038</name>
</gene>
<dbReference type="SUPFAM" id="SSF53850">
    <property type="entry name" value="Periplasmic binding protein-like II"/>
    <property type="match status" value="1"/>
</dbReference>
<dbReference type="Pfam" id="PF13416">
    <property type="entry name" value="SBP_bac_8"/>
    <property type="match status" value="1"/>
</dbReference>
<dbReference type="InterPro" id="IPR006059">
    <property type="entry name" value="SBP"/>
</dbReference>
<sequence length="331" mass="37350">MLDANLLKEITGYANQYDAQGIAAPILEKLRAMGEGELYFLSNTFAPEAIYYNKDLLLQYGLPGPQDFMPWQDVLALAHQVAERGREDSIQGLTTPHHGIADLFLHLGTAEGLTWYHPANHATLFGSEAWKTIVKQLVQKDKDDHRIPPTDDMYSDGFVDGKIAMVLDDYALVDRLKQSKKKINWALVTAPVSPDGATKSQFYSFETLNGINHLTSQFEVVLEVWAYLNGQEMAKIKHNGSFCPMTLPIRSGIVQDKELKNISAFYQIAPDSVFVTKRNDLPLRVKGAIKTYLRTEIQRLDSDNTALRDESVLKWEHDVAEIIRQESRSNP</sequence>
<dbReference type="InterPro" id="IPR050490">
    <property type="entry name" value="Bact_solute-bd_prot1"/>
</dbReference>
<evidence type="ECO:0000256" key="1">
    <source>
        <dbReference type="ARBA" id="ARBA00022475"/>
    </source>
</evidence>
<evidence type="ECO:0000256" key="4">
    <source>
        <dbReference type="ARBA" id="ARBA00023139"/>
    </source>
</evidence>
<keyword evidence="4" id="KW-0564">Palmitate</keyword>
<organism evidence="6 7">
    <name type="scientific">Paenibacillus popilliae ATCC 14706</name>
    <dbReference type="NCBI Taxonomy" id="1212764"/>
    <lineage>
        <taxon>Bacteria</taxon>
        <taxon>Bacillati</taxon>
        <taxon>Bacillota</taxon>
        <taxon>Bacilli</taxon>
        <taxon>Bacillales</taxon>
        <taxon>Paenibacillaceae</taxon>
        <taxon>Paenibacillus</taxon>
    </lineage>
</organism>
<evidence type="ECO:0000256" key="2">
    <source>
        <dbReference type="ARBA" id="ARBA00022729"/>
    </source>
</evidence>
<name>M9M3P4_PAEPP</name>
<dbReference type="AlphaFoldDB" id="M9M3P4"/>
<evidence type="ECO:0000313" key="7">
    <source>
        <dbReference type="Proteomes" id="UP000029453"/>
    </source>
</evidence>
<evidence type="ECO:0000313" key="6">
    <source>
        <dbReference type="EMBL" id="GAC43639.1"/>
    </source>
</evidence>
<dbReference type="Proteomes" id="UP000029453">
    <property type="component" value="Unassembled WGS sequence"/>
</dbReference>
<keyword evidence="5" id="KW-0449">Lipoprotein</keyword>